<name>A0AA85BTP2_9TREM</name>
<dbReference type="Proteomes" id="UP000050791">
    <property type="component" value="Unassembled WGS sequence"/>
</dbReference>
<protein>
    <submittedName>
        <fullName evidence="2 3">Uncharacterized protein</fullName>
    </submittedName>
</protein>
<evidence type="ECO:0000313" key="2">
    <source>
        <dbReference type="WBParaSite" id="SMTH1_80750.1"/>
    </source>
</evidence>
<dbReference type="WBParaSite" id="SMTH1_80770.1">
    <property type="protein sequence ID" value="SMTH1_80770.1"/>
    <property type="gene ID" value="SMTH1_80770"/>
</dbReference>
<dbReference type="AlphaFoldDB" id="A0AA85BTP2"/>
<dbReference type="WBParaSite" id="SMTH1_80750.1">
    <property type="protein sequence ID" value="SMTH1_80750.1"/>
    <property type="gene ID" value="SMTH1_80750"/>
</dbReference>
<proteinExistence type="predicted"/>
<evidence type="ECO:0000313" key="3">
    <source>
        <dbReference type="WBParaSite" id="SMTH1_80770.1"/>
    </source>
</evidence>
<organism evidence="1 2">
    <name type="scientific">Schistosoma mattheei</name>
    <dbReference type="NCBI Taxonomy" id="31246"/>
    <lineage>
        <taxon>Eukaryota</taxon>
        <taxon>Metazoa</taxon>
        <taxon>Spiralia</taxon>
        <taxon>Lophotrochozoa</taxon>
        <taxon>Platyhelminthes</taxon>
        <taxon>Trematoda</taxon>
        <taxon>Digenea</taxon>
        <taxon>Strigeidida</taxon>
        <taxon>Schistosomatoidea</taxon>
        <taxon>Schistosomatidae</taxon>
        <taxon>Schistosoma</taxon>
    </lineage>
</organism>
<accession>A0AA85BTP2</accession>
<reference evidence="2 3" key="1">
    <citation type="submission" date="2023-11" db="UniProtKB">
        <authorList>
            <consortium name="WormBaseParasite"/>
        </authorList>
    </citation>
    <scope>IDENTIFICATION</scope>
</reference>
<evidence type="ECO:0000313" key="1">
    <source>
        <dbReference type="Proteomes" id="UP000050791"/>
    </source>
</evidence>
<sequence>MLQLSLPCVSCLTVQSNIHSINIVNICDASILRTTFRPHIIFIIQLNIKLHDMLFTRNSCIDYFRLPHHQQHYVQCVLLQRQNNVIRMCPPSSKSIIHNNHASRVCDKHTRI</sequence>